<organism evidence="1 2">
    <name type="scientific">Bordetella genomosp. 9</name>
    <dbReference type="NCBI Taxonomy" id="1416803"/>
    <lineage>
        <taxon>Bacteria</taxon>
        <taxon>Pseudomonadati</taxon>
        <taxon>Pseudomonadota</taxon>
        <taxon>Betaproteobacteria</taxon>
        <taxon>Burkholderiales</taxon>
        <taxon>Alcaligenaceae</taxon>
        <taxon>Bordetella</taxon>
    </lineage>
</organism>
<dbReference type="InterPro" id="IPR052931">
    <property type="entry name" value="Prophage_regulatory_activator"/>
</dbReference>
<proteinExistence type="predicted"/>
<dbReference type="AlphaFoldDB" id="A0A261RF90"/>
<dbReference type="RefSeq" id="WP_094846670.1">
    <property type="nucleotide sequence ID" value="NZ_NEVJ01000002.1"/>
</dbReference>
<evidence type="ECO:0008006" key="3">
    <source>
        <dbReference type="Google" id="ProtNLM"/>
    </source>
</evidence>
<comment type="caution">
    <text evidence="1">The sequence shown here is derived from an EMBL/GenBank/DDBJ whole genome shotgun (WGS) entry which is preliminary data.</text>
</comment>
<gene>
    <name evidence="1" type="ORF">CAL26_09765</name>
</gene>
<dbReference type="Pfam" id="PF05930">
    <property type="entry name" value="Phage_AlpA"/>
    <property type="match status" value="1"/>
</dbReference>
<name>A0A261RF90_9BORD</name>
<dbReference type="PANTHER" id="PTHR36154:SF1">
    <property type="entry name" value="DNA-BINDING TRANSCRIPTIONAL ACTIVATOR ALPA"/>
    <property type="match status" value="1"/>
</dbReference>
<dbReference type="Gene3D" id="1.10.238.160">
    <property type="match status" value="1"/>
</dbReference>
<dbReference type="Proteomes" id="UP000216857">
    <property type="component" value="Unassembled WGS sequence"/>
</dbReference>
<keyword evidence="2" id="KW-1185">Reference proteome</keyword>
<evidence type="ECO:0000313" key="2">
    <source>
        <dbReference type="Proteomes" id="UP000216857"/>
    </source>
</evidence>
<evidence type="ECO:0000313" key="1">
    <source>
        <dbReference type="EMBL" id="OZI23708.1"/>
    </source>
</evidence>
<dbReference type="InterPro" id="IPR010260">
    <property type="entry name" value="AlpA"/>
</dbReference>
<protein>
    <recommendedName>
        <fullName evidence="3">AlpA family transcriptional regulator</fullName>
    </recommendedName>
</protein>
<dbReference type="EMBL" id="NEVJ01000002">
    <property type="protein sequence ID" value="OZI23708.1"/>
    <property type="molecule type" value="Genomic_DNA"/>
</dbReference>
<dbReference type="OrthoDB" id="9182156at2"/>
<reference evidence="1" key="1">
    <citation type="submission" date="2017-05" db="EMBL/GenBank/DDBJ databases">
        <title>Complete and WGS of Bordetella genogroups.</title>
        <authorList>
            <person name="Spilker T."/>
            <person name="Lipuma J."/>
        </authorList>
    </citation>
    <scope>NUCLEOTIDE SEQUENCE</scope>
    <source>
        <strain evidence="1">AU21707</strain>
    </source>
</reference>
<accession>A0A261RF90</accession>
<sequence length="74" mass="8170">MPTVDPIVYRLPALRQAVGLSTTTIYKMINDGDFPRPVQLTSRAVGWPAHEVRAWLDSRPRATGHLAPEDSASD</sequence>
<dbReference type="PANTHER" id="PTHR36154">
    <property type="entry name" value="DNA-BINDING TRANSCRIPTIONAL ACTIVATOR ALPA"/>
    <property type="match status" value="1"/>
</dbReference>